<evidence type="ECO:0000313" key="1">
    <source>
        <dbReference type="EMBL" id="KAJ0206399.1"/>
    </source>
</evidence>
<dbReference type="EMBL" id="NBSK02000005">
    <property type="protein sequence ID" value="KAJ0206399.1"/>
    <property type="molecule type" value="Genomic_DNA"/>
</dbReference>
<dbReference type="Proteomes" id="UP000235145">
    <property type="component" value="Unassembled WGS sequence"/>
</dbReference>
<dbReference type="AlphaFoldDB" id="A0A9R1VJB7"/>
<keyword evidence="2" id="KW-1185">Reference proteome</keyword>
<organism evidence="1 2">
    <name type="scientific">Lactuca sativa</name>
    <name type="common">Garden lettuce</name>
    <dbReference type="NCBI Taxonomy" id="4236"/>
    <lineage>
        <taxon>Eukaryota</taxon>
        <taxon>Viridiplantae</taxon>
        <taxon>Streptophyta</taxon>
        <taxon>Embryophyta</taxon>
        <taxon>Tracheophyta</taxon>
        <taxon>Spermatophyta</taxon>
        <taxon>Magnoliopsida</taxon>
        <taxon>eudicotyledons</taxon>
        <taxon>Gunneridae</taxon>
        <taxon>Pentapetalae</taxon>
        <taxon>asterids</taxon>
        <taxon>campanulids</taxon>
        <taxon>Asterales</taxon>
        <taxon>Asteraceae</taxon>
        <taxon>Cichorioideae</taxon>
        <taxon>Cichorieae</taxon>
        <taxon>Lactucinae</taxon>
        <taxon>Lactuca</taxon>
    </lineage>
</organism>
<proteinExistence type="predicted"/>
<dbReference type="PANTHER" id="PTHR46929:SF4">
    <property type="entry name" value="MYB_SANT-LIKE DOMAIN-CONTAINING PROTEIN"/>
    <property type="match status" value="1"/>
</dbReference>
<sequence length="129" mass="14978">MKVDELLATNEVHLENQCVDVDDDIEESSSAKKCKRKKRKFEEEEEDGFNSKIMKLVDNMATVIREGNIIFDRSYPQEYTGEEIYRELDLVGLEPHELPRALNFLATNQVKAKTLFSCSLQIRWAHAIE</sequence>
<reference evidence="1 2" key="1">
    <citation type="journal article" date="2017" name="Nat. Commun.">
        <title>Genome assembly with in vitro proximity ligation data and whole-genome triplication in lettuce.</title>
        <authorList>
            <person name="Reyes-Chin-Wo S."/>
            <person name="Wang Z."/>
            <person name="Yang X."/>
            <person name="Kozik A."/>
            <person name="Arikit S."/>
            <person name="Song C."/>
            <person name="Xia L."/>
            <person name="Froenicke L."/>
            <person name="Lavelle D.O."/>
            <person name="Truco M.J."/>
            <person name="Xia R."/>
            <person name="Zhu S."/>
            <person name="Xu C."/>
            <person name="Xu H."/>
            <person name="Xu X."/>
            <person name="Cox K."/>
            <person name="Korf I."/>
            <person name="Meyers B.C."/>
            <person name="Michelmore R.W."/>
        </authorList>
    </citation>
    <scope>NUCLEOTIDE SEQUENCE [LARGE SCALE GENOMIC DNA]</scope>
    <source>
        <strain evidence="2">cv. Salinas</strain>
        <tissue evidence="1">Seedlings</tissue>
    </source>
</reference>
<protein>
    <submittedName>
        <fullName evidence="1">Uncharacterized protein</fullName>
    </submittedName>
</protein>
<evidence type="ECO:0000313" key="2">
    <source>
        <dbReference type="Proteomes" id="UP000235145"/>
    </source>
</evidence>
<accession>A0A9R1VJB7</accession>
<name>A0A9R1VJB7_LACSA</name>
<comment type="caution">
    <text evidence="1">The sequence shown here is derived from an EMBL/GenBank/DDBJ whole genome shotgun (WGS) entry which is preliminary data.</text>
</comment>
<gene>
    <name evidence="1" type="ORF">LSAT_V11C500233680</name>
</gene>
<dbReference type="PANTHER" id="PTHR46929">
    <property type="entry name" value="EXPRESSED PROTEIN"/>
    <property type="match status" value="1"/>
</dbReference>